<feature type="region of interest" description="Disordered" evidence="1">
    <location>
        <begin position="1057"/>
        <end position="1079"/>
    </location>
</feature>
<evidence type="ECO:0000256" key="2">
    <source>
        <dbReference type="SAM" id="Phobius"/>
    </source>
</evidence>
<evidence type="ECO:0000313" key="3">
    <source>
        <dbReference type="EMBL" id="KAK2603065.1"/>
    </source>
</evidence>
<dbReference type="InterPro" id="IPR021840">
    <property type="entry name" value="DUF3433"/>
</dbReference>
<accession>A0AAD9W0L1</accession>
<reference evidence="3" key="1">
    <citation type="submission" date="2023-06" db="EMBL/GenBank/DDBJ databases">
        <authorList>
            <person name="Noh H."/>
        </authorList>
    </citation>
    <scope>NUCLEOTIDE SEQUENCE</scope>
    <source>
        <strain evidence="3">DUCC20226</strain>
    </source>
</reference>
<organism evidence="3 4">
    <name type="scientific">Phomopsis amygdali</name>
    <name type="common">Fusicoccum amygdali</name>
    <dbReference type="NCBI Taxonomy" id="1214568"/>
    <lineage>
        <taxon>Eukaryota</taxon>
        <taxon>Fungi</taxon>
        <taxon>Dikarya</taxon>
        <taxon>Ascomycota</taxon>
        <taxon>Pezizomycotina</taxon>
        <taxon>Sordariomycetes</taxon>
        <taxon>Sordariomycetidae</taxon>
        <taxon>Diaporthales</taxon>
        <taxon>Diaporthaceae</taxon>
        <taxon>Diaporthe</taxon>
    </lineage>
</organism>
<dbReference type="Proteomes" id="UP001265746">
    <property type="component" value="Unassembled WGS sequence"/>
</dbReference>
<dbReference type="PANTHER" id="PTHR37544">
    <property type="entry name" value="SPRAY-RELATED"/>
    <property type="match status" value="1"/>
</dbReference>
<evidence type="ECO:0000256" key="1">
    <source>
        <dbReference type="SAM" id="MobiDB-lite"/>
    </source>
</evidence>
<feature type="transmembrane region" description="Helical" evidence="2">
    <location>
        <begin position="31"/>
        <end position="50"/>
    </location>
</feature>
<sequence length="1079" mass="117937">MVFALVVVTLETLILVSNRNNGIASGVPGDHYLWTYGPTALLTAIAALFSRVEYQSKLIAPWQRISKQPAAAYKSLLLDYVSQFQPFALYRSLKNGDFIVSAATAVSILLKIMIILSTGLVTLSLTTVDEKAIPMVLQNSFLDDDTSLKSAGSLPRYFMEGLLNDTVDYPPGISKDFAFQTVESGLPTTAQIQVTLDGLTNSLVCELASLELNEARQAGFYNRIGMTNLTVTAPNCEIAEVEIRGPNDADEDELPYSPLFGQFSEVQCDGTTDDEGKRVLVWFGQIEWFTDDTVSSNCTRRCSGSQTRGRLLNSTQLLCKPAYDISKVDLVKNGTETQTVALSHPSTTPNRTLDHITPWSIMRAHYESFDSDVSGSSWRESFKLGDEIIDVDPYTRILLDGQLPAGANTSSLYDPNLLEGMAQAYYRQFGAIIARQSLMQTGPIKTTGSALVLRNRLMKLNLSNRAGQKTSHPGLLHPWTRLTLCVVLSAVVAALEVTLHESKSKDGLGDVGNDTYIHYLWTTMPALLLEGLVLIISSMDFNIRSLAPYIILNNVVTTDVFMNLELLDMSTPWAMYKEAGLRSFGALATTTTLLVASFFTIFSSSLFQATSLPETSSIALEMQNFFANDSIDNGDFSQSGVISSLILEGNLTYPKFTYEDLVFPQMLLVPPTPDDSISNTSSLSTNTRIPAVRTNLTCRMYDSSSIRTNLTLIDPYSDIYHNPLGIIVEGETCNLAPEAEFAKYNVFIDTRSNASYFGIGNDLDATVTSCSDYFYTWGRLDYEASPQVQHIAAISCNETFEVVDVDVEFAGAELVIDPQRPPRPLEDTVRNSTVSSNRSSSLYYHIPSLASTEIFSNSFALLTTSRWALPLSMLGDPAHDADVAAALRFQHGILAAQALNSNRAPPGNVSATEAILVSGVMASSQNGARYTYEATVTDDAGRRRVVQDAASTRVLEALLLAAAVLLLLGWATLPRTDVLPQRSPTTVAGQVALLAGGNLLELLPEDAEWRSKADIRAALGRATRFWLGWGLMPDEEGIAMGNENENGVSRFGIFAVPPDEQTRSDTSEGNEEIVDCPRE</sequence>
<dbReference type="EMBL" id="JAUJFL010000005">
    <property type="protein sequence ID" value="KAK2603065.1"/>
    <property type="molecule type" value="Genomic_DNA"/>
</dbReference>
<gene>
    <name evidence="3" type="ORF">N8I77_009549</name>
</gene>
<protein>
    <submittedName>
        <fullName evidence="3">Uncharacterized protein</fullName>
    </submittedName>
</protein>
<name>A0AAD9W0L1_PHOAM</name>
<keyword evidence="2" id="KW-0472">Membrane</keyword>
<evidence type="ECO:0000313" key="4">
    <source>
        <dbReference type="Proteomes" id="UP001265746"/>
    </source>
</evidence>
<keyword evidence="2" id="KW-0812">Transmembrane</keyword>
<keyword evidence="4" id="KW-1185">Reference proteome</keyword>
<dbReference type="PANTHER" id="PTHR37544:SF1">
    <property type="entry name" value="PHOSPHORIBOSYLAMINOIMIDAZOLE-SUCCINOCARBOXAMIDE SYNTHASE"/>
    <property type="match status" value="1"/>
</dbReference>
<comment type="caution">
    <text evidence="3">The sequence shown here is derived from an EMBL/GenBank/DDBJ whole genome shotgun (WGS) entry which is preliminary data.</text>
</comment>
<proteinExistence type="predicted"/>
<keyword evidence="2" id="KW-1133">Transmembrane helix</keyword>
<feature type="compositionally biased region" description="Acidic residues" evidence="1">
    <location>
        <begin position="1068"/>
        <end position="1079"/>
    </location>
</feature>
<feature type="transmembrane region" description="Helical" evidence="2">
    <location>
        <begin position="102"/>
        <end position="125"/>
    </location>
</feature>
<dbReference type="AlphaFoldDB" id="A0AAD9W0L1"/>
<dbReference type="Pfam" id="PF11915">
    <property type="entry name" value="DUF3433"/>
    <property type="match status" value="2"/>
</dbReference>